<sequence length="981" mass="106981">METGTGKMGVPVRASPPTPSGSNSSSLAMVVDKRPPHRPGGCVGIFLQLFDWNRRLANRKFFSRKLLPQVRAAKKISKKFAGDERMPAAKLLLIADENRGGFPSTKKAEACGAARSSPIHSATENGMCTPGLVARLMGLESMPATVRQDEPRKAVDGAASSSDSGCYFDGSDTSGSFRHYQDLGLEAGGGSGITKLERRPQKLQKTGFFDRRPVTAAARVGSEALLFNKTALARSRKRHHKLASPVKSPRLLGRRSSARLMEAATRILEPGLQARNLARCSLTYMAPLQTSVEEVGTSPLLQRPGEPPGAPLLGPCKNCGNLVQAPDFLKADEPSVAVEHGSSSTSSEFSNTSTHDVFAETASKAPRMPSLVVQSKTNTQSRSLGSMARKPLLQNEVREMRKPPPETGVLGSGIKQSSIMRPNEVILVREKVAAAPKLGTKQLGRREPRSLNESRDFVAMNRNLNNCSRTRAAPKVTDSPRIEVEGNAWDKRPLVRKRRSVGNITQIEGTAAINSTCSKQRTAITTSEARDGKGAKQTSARPIRGNSQKLRTGDCGSDNKNTSAVSFTFSAPTRNDGMPSASVSEKSKAGRLRGGISQPGTLAKAPNAGKKVDSLSALLEEKIWELTRLNQDDSAAGDEARSKSTAAILEELIDALTAARSMPQKEYDPPVDLRLGGESKGPSERSHSPVPKLSVIQDFQAEEKSKASPGVLNSSDYDQPSPVSILEASFSNDSCLSESFNSSSGHRPQIRFMDTSFDKLKPWDLDADLSDSATSTHFRKIGPGRPPLSLLESIFMMSNTDSHGNGSTGSKHNHVREVIANAELIFQSTYSEEPDGRIYSSIDFVLFDTLETLFCAFWESPNFSPGFSVTEEELKLRRILFDCIVEHLDVKYSYRCKVGYNAWAKQPPFTRDKLAQEICKEIKNCRNMPGKTLDEIVEKDMTYINEQWTDFEIEACEAGVEVENDLLQLLMDETVLDLLQC</sequence>
<feature type="region of interest" description="Disordered" evidence="1">
    <location>
        <begin position="660"/>
        <end position="691"/>
    </location>
</feature>
<gene>
    <name evidence="4" type="ORF">Taro_006709</name>
</gene>
<proteinExistence type="predicted"/>
<protein>
    <recommendedName>
        <fullName evidence="6">DUF4378 domain-containing protein</fullName>
    </recommendedName>
</protein>
<keyword evidence="5" id="KW-1185">Reference proteome</keyword>
<dbReference type="InterPro" id="IPR025486">
    <property type="entry name" value="DUF4378"/>
</dbReference>
<dbReference type="PANTHER" id="PTHR21726:SF61">
    <property type="entry name" value="DNAA INITIATOR-ASSOCIATING PROTEIN"/>
    <property type="match status" value="1"/>
</dbReference>
<evidence type="ECO:0000256" key="1">
    <source>
        <dbReference type="SAM" id="MobiDB-lite"/>
    </source>
</evidence>
<feature type="compositionally biased region" description="Polar residues" evidence="1">
    <location>
        <begin position="536"/>
        <end position="550"/>
    </location>
</feature>
<evidence type="ECO:0000313" key="5">
    <source>
        <dbReference type="Proteomes" id="UP000652761"/>
    </source>
</evidence>
<organism evidence="4 5">
    <name type="scientific">Colocasia esculenta</name>
    <name type="common">Wild taro</name>
    <name type="synonym">Arum esculentum</name>
    <dbReference type="NCBI Taxonomy" id="4460"/>
    <lineage>
        <taxon>Eukaryota</taxon>
        <taxon>Viridiplantae</taxon>
        <taxon>Streptophyta</taxon>
        <taxon>Embryophyta</taxon>
        <taxon>Tracheophyta</taxon>
        <taxon>Spermatophyta</taxon>
        <taxon>Magnoliopsida</taxon>
        <taxon>Liliopsida</taxon>
        <taxon>Araceae</taxon>
        <taxon>Aroideae</taxon>
        <taxon>Colocasieae</taxon>
        <taxon>Colocasia</taxon>
    </lineage>
</organism>
<name>A0A843TPG4_COLES</name>
<accession>A0A843TPG4</accession>
<dbReference type="Proteomes" id="UP000652761">
    <property type="component" value="Unassembled WGS sequence"/>
</dbReference>
<dbReference type="PANTHER" id="PTHR21726">
    <property type="entry name" value="PHOSPHATIDYLINOSITOL N-ACETYLGLUCOSAMINYLTRANSFERASE SUBUNIT P DOWN SYNDROME CRITICAL REGION PROTEIN 5 -RELATED"/>
    <property type="match status" value="1"/>
</dbReference>
<dbReference type="AlphaFoldDB" id="A0A843TPG4"/>
<dbReference type="InterPro" id="IPR032795">
    <property type="entry name" value="DUF3741-assoc"/>
</dbReference>
<dbReference type="Pfam" id="PF14309">
    <property type="entry name" value="DUF4378"/>
    <property type="match status" value="1"/>
</dbReference>
<feature type="region of interest" description="Disordered" evidence="1">
    <location>
        <begin position="523"/>
        <end position="608"/>
    </location>
</feature>
<evidence type="ECO:0000259" key="3">
    <source>
        <dbReference type="Pfam" id="PF14383"/>
    </source>
</evidence>
<feature type="compositionally biased region" description="Polar residues" evidence="1">
    <location>
        <begin position="558"/>
        <end position="573"/>
    </location>
</feature>
<evidence type="ECO:0008006" key="6">
    <source>
        <dbReference type="Google" id="ProtNLM"/>
    </source>
</evidence>
<feature type="domain" description="DUF3741" evidence="3">
    <location>
        <begin position="124"/>
        <end position="145"/>
    </location>
</feature>
<feature type="compositionally biased region" description="Basic and acidic residues" evidence="1">
    <location>
        <begin position="675"/>
        <end position="687"/>
    </location>
</feature>
<feature type="domain" description="DUF4378" evidence="2">
    <location>
        <begin position="812"/>
        <end position="973"/>
    </location>
</feature>
<dbReference type="Pfam" id="PF14383">
    <property type="entry name" value="VARLMGL"/>
    <property type="match status" value="1"/>
</dbReference>
<evidence type="ECO:0000313" key="4">
    <source>
        <dbReference type="EMBL" id="MQL74352.1"/>
    </source>
</evidence>
<reference evidence="4" key="1">
    <citation type="submission" date="2017-07" db="EMBL/GenBank/DDBJ databases">
        <title>Taro Niue Genome Assembly and Annotation.</title>
        <authorList>
            <person name="Atibalentja N."/>
            <person name="Keating K."/>
            <person name="Fields C.J."/>
        </authorList>
    </citation>
    <scope>NUCLEOTIDE SEQUENCE</scope>
    <source>
        <strain evidence="4">Niue_2</strain>
        <tissue evidence="4">Leaf</tissue>
    </source>
</reference>
<feature type="region of interest" description="Disordered" evidence="1">
    <location>
        <begin position="1"/>
        <end position="33"/>
    </location>
</feature>
<comment type="caution">
    <text evidence="4">The sequence shown here is derived from an EMBL/GenBank/DDBJ whole genome shotgun (WGS) entry which is preliminary data.</text>
</comment>
<dbReference type="OrthoDB" id="1928505at2759"/>
<evidence type="ECO:0000259" key="2">
    <source>
        <dbReference type="Pfam" id="PF14309"/>
    </source>
</evidence>
<dbReference type="EMBL" id="NMUH01000202">
    <property type="protein sequence ID" value="MQL74352.1"/>
    <property type="molecule type" value="Genomic_DNA"/>
</dbReference>